<sequence>MSPKKLNFETALAELEALVERMEHGDQPLEVSLKEFEQGIRLVRDCQRALETAEQKIRLLTDDGEQPLEAQPSDEDETVHRE</sequence>
<dbReference type="PANTHER" id="PTHR34137">
    <property type="entry name" value="EXODEOXYRIBONUCLEASE 7 SMALL SUBUNIT"/>
    <property type="match status" value="1"/>
</dbReference>
<protein>
    <recommendedName>
        <fullName evidence="6">Exodeoxyribonuclease 7 small subunit</fullName>
        <ecNumber evidence="6">3.1.11.6</ecNumber>
    </recommendedName>
    <alternativeName>
        <fullName evidence="6">Exodeoxyribonuclease VII small subunit</fullName>
        <shortName evidence="6">Exonuclease VII small subunit</shortName>
    </alternativeName>
</protein>
<dbReference type="HAMAP" id="MF_00337">
    <property type="entry name" value="Exonuc_7_S"/>
    <property type="match status" value="1"/>
</dbReference>
<dbReference type="PANTHER" id="PTHR34137:SF1">
    <property type="entry name" value="EXODEOXYRIBONUCLEASE 7 SMALL SUBUNIT"/>
    <property type="match status" value="1"/>
</dbReference>
<evidence type="ECO:0000313" key="9">
    <source>
        <dbReference type="Proteomes" id="UP000243807"/>
    </source>
</evidence>
<dbReference type="EMBL" id="CP019434">
    <property type="protein sequence ID" value="APZ44709.1"/>
    <property type="molecule type" value="Genomic_DNA"/>
</dbReference>
<feature type="compositionally biased region" description="Acidic residues" evidence="7">
    <location>
        <begin position="62"/>
        <end position="82"/>
    </location>
</feature>
<dbReference type="OrthoDB" id="9801128at2"/>
<comment type="subcellular location">
    <subcellularLocation>
        <location evidence="6">Cytoplasm</location>
    </subcellularLocation>
</comment>
<dbReference type="GO" id="GO:0006308">
    <property type="term" value="P:DNA catabolic process"/>
    <property type="evidence" value="ECO:0007669"/>
    <property type="project" value="UniProtKB-UniRule"/>
</dbReference>
<dbReference type="STRING" id="1765967.BW247_13030"/>
<dbReference type="InterPro" id="IPR003761">
    <property type="entry name" value="Exonuc_VII_S"/>
</dbReference>
<dbReference type="SUPFAM" id="SSF116842">
    <property type="entry name" value="XseB-like"/>
    <property type="match status" value="1"/>
</dbReference>
<dbReference type="AlphaFoldDB" id="A0A1P8ULK1"/>
<evidence type="ECO:0000256" key="3">
    <source>
        <dbReference type="ARBA" id="ARBA00022722"/>
    </source>
</evidence>
<dbReference type="Proteomes" id="UP000243807">
    <property type="component" value="Chromosome"/>
</dbReference>
<dbReference type="RefSeq" id="WP_076838605.1">
    <property type="nucleotide sequence ID" value="NZ_CP019434.1"/>
</dbReference>
<dbReference type="InterPro" id="IPR037004">
    <property type="entry name" value="Exonuc_VII_ssu_sf"/>
</dbReference>
<keyword evidence="5 6" id="KW-0269">Exonuclease</keyword>
<dbReference type="GO" id="GO:0009318">
    <property type="term" value="C:exodeoxyribonuclease VII complex"/>
    <property type="evidence" value="ECO:0007669"/>
    <property type="project" value="UniProtKB-UniRule"/>
</dbReference>
<evidence type="ECO:0000256" key="2">
    <source>
        <dbReference type="ARBA" id="ARBA00022490"/>
    </source>
</evidence>
<keyword evidence="4 6" id="KW-0378">Hydrolase</keyword>
<evidence type="ECO:0000256" key="7">
    <source>
        <dbReference type="SAM" id="MobiDB-lite"/>
    </source>
</evidence>
<dbReference type="EC" id="3.1.11.6" evidence="6"/>
<evidence type="ECO:0000313" key="8">
    <source>
        <dbReference type="EMBL" id="APZ44709.1"/>
    </source>
</evidence>
<keyword evidence="2 6" id="KW-0963">Cytoplasm</keyword>
<dbReference type="Gene3D" id="1.10.287.1040">
    <property type="entry name" value="Exonuclease VII, small subunit"/>
    <property type="match status" value="1"/>
</dbReference>
<comment type="similarity">
    <text evidence="1 6">Belongs to the XseB family.</text>
</comment>
<evidence type="ECO:0000256" key="4">
    <source>
        <dbReference type="ARBA" id="ARBA00022801"/>
    </source>
</evidence>
<proteinExistence type="inferred from homology"/>
<evidence type="ECO:0000256" key="1">
    <source>
        <dbReference type="ARBA" id="ARBA00009998"/>
    </source>
</evidence>
<dbReference type="NCBIfam" id="NF002140">
    <property type="entry name" value="PRK00977.1-4"/>
    <property type="match status" value="1"/>
</dbReference>
<reference evidence="8 9" key="1">
    <citation type="submission" date="2017-01" db="EMBL/GenBank/DDBJ databases">
        <title>Draft sequence of Acidihalobacter ferrooxidans strain DSM 14175 (strain V8).</title>
        <authorList>
            <person name="Khaleque H.N."/>
            <person name="Ramsay J.P."/>
            <person name="Murphy R.J.T."/>
            <person name="Kaksonen A.H."/>
            <person name="Boxall N.J."/>
            <person name="Watkin E.L.J."/>
        </authorList>
    </citation>
    <scope>NUCLEOTIDE SEQUENCE [LARGE SCALE GENOMIC DNA]</scope>
    <source>
        <strain evidence="8 9">V8</strain>
    </source>
</reference>
<evidence type="ECO:0000256" key="6">
    <source>
        <dbReference type="HAMAP-Rule" id="MF_00337"/>
    </source>
</evidence>
<dbReference type="GO" id="GO:0008855">
    <property type="term" value="F:exodeoxyribonuclease VII activity"/>
    <property type="evidence" value="ECO:0007669"/>
    <property type="project" value="UniProtKB-UniRule"/>
</dbReference>
<dbReference type="KEGG" id="afy:BW247_13030"/>
<dbReference type="Pfam" id="PF02609">
    <property type="entry name" value="Exonuc_VII_S"/>
    <property type="match status" value="1"/>
</dbReference>
<dbReference type="GO" id="GO:0005829">
    <property type="term" value="C:cytosol"/>
    <property type="evidence" value="ECO:0007669"/>
    <property type="project" value="TreeGrafter"/>
</dbReference>
<name>A0A1P8ULK1_9GAMM</name>
<comment type="catalytic activity">
    <reaction evidence="6">
        <text>Exonucleolytic cleavage in either 5'- to 3'- or 3'- to 5'-direction to yield nucleoside 5'-phosphates.</text>
        <dbReference type="EC" id="3.1.11.6"/>
    </reaction>
</comment>
<keyword evidence="9" id="KW-1185">Reference proteome</keyword>
<dbReference type="NCBIfam" id="TIGR01280">
    <property type="entry name" value="xseB"/>
    <property type="match status" value="1"/>
</dbReference>
<feature type="region of interest" description="Disordered" evidence="7">
    <location>
        <begin position="58"/>
        <end position="82"/>
    </location>
</feature>
<dbReference type="PIRSF" id="PIRSF006488">
    <property type="entry name" value="Exonuc_VII_S"/>
    <property type="match status" value="1"/>
</dbReference>
<gene>
    <name evidence="6" type="primary">xseB</name>
    <name evidence="8" type="ORF">BW247_13030</name>
</gene>
<accession>A0A1P8ULK1</accession>
<evidence type="ECO:0000256" key="5">
    <source>
        <dbReference type="ARBA" id="ARBA00022839"/>
    </source>
</evidence>
<keyword evidence="3 6" id="KW-0540">Nuclease</keyword>
<comment type="function">
    <text evidence="6">Bidirectionally degrades single-stranded DNA into large acid-insoluble oligonucleotides, which are then degraded further into small acid-soluble oligonucleotides.</text>
</comment>
<organism evidence="8 9">
    <name type="scientific">Acidihalobacter ferrooxydans</name>
    <dbReference type="NCBI Taxonomy" id="1765967"/>
    <lineage>
        <taxon>Bacteria</taxon>
        <taxon>Pseudomonadati</taxon>
        <taxon>Pseudomonadota</taxon>
        <taxon>Gammaproteobacteria</taxon>
        <taxon>Chromatiales</taxon>
        <taxon>Ectothiorhodospiraceae</taxon>
        <taxon>Acidihalobacter</taxon>
    </lineage>
</organism>
<comment type="subunit">
    <text evidence="6">Heterooligomer composed of large and small subunits.</text>
</comment>